<evidence type="ECO:0000256" key="1">
    <source>
        <dbReference type="SAM" id="MobiDB-lite"/>
    </source>
</evidence>
<reference evidence="3 4" key="1">
    <citation type="journal article" date="2014" name="Int. J. Syst. Evol. Microbiol.">
        <title>Complete genome sequence of Corynebacterium casei LMG S-19264T (=DSM 44701T), isolated from a smear-ripened cheese.</title>
        <authorList>
            <consortium name="US DOE Joint Genome Institute (JGI-PGF)"/>
            <person name="Walter F."/>
            <person name="Albersmeier A."/>
            <person name="Kalinowski J."/>
            <person name="Ruckert C."/>
        </authorList>
    </citation>
    <scope>NUCLEOTIDE SEQUENCE [LARGE SCALE GENOMIC DNA]</scope>
    <source>
        <strain evidence="3 4">CGMCC 1.15896</strain>
    </source>
</reference>
<organism evidence="3 4">
    <name type="scientific">Pelagibacterium lentulum</name>
    <dbReference type="NCBI Taxonomy" id="2029865"/>
    <lineage>
        <taxon>Bacteria</taxon>
        <taxon>Pseudomonadati</taxon>
        <taxon>Pseudomonadota</taxon>
        <taxon>Alphaproteobacteria</taxon>
        <taxon>Hyphomicrobiales</taxon>
        <taxon>Devosiaceae</taxon>
        <taxon>Pelagibacterium</taxon>
    </lineage>
</organism>
<feature type="compositionally biased region" description="Acidic residues" evidence="1">
    <location>
        <begin position="113"/>
        <end position="123"/>
    </location>
</feature>
<feature type="compositionally biased region" description="Acidic residues" evidence="1">
    <location>
        <begin position="201"/>
        <end position="219"/>
    </location>
</feature>
<comment type="caution">
    <text evidence="3">The sequence shown here is derived from an EMBL/GenBank/DDBJ whole genome shotgun (WGS) entry which is preliminary data.</text>
</comment>
<feature type="compositionally biased region" description="Acidic residues" evidence="1">
    <location>
        <begin position="131"/>
        <end position="156"/>
    </location>
</feature>
<protein>
    <recommendedName>
        <fullName evidence="5">CheA signal transduction histidine kinase</fullName>
    </recommendedName>
</protein>
<evidence type="ECO:0000313" key="4">
    <source>
        <dbReference type="Proteomes" id="UP000596977"/>
    </source>
</evidence>
<gene>
    <name evidence="3" type="ORF">GCM10011499_29920</name>
</gene>
<dbReference type="EMBL" id="BMKB01000005">
    <property type="protein sequence ID" value="GGA57716.1"/>
    <property type="molecule type" value="Genomic_DNA"/>
</dbReference>
<dbReference type="OrthoDB" id="8442940at2"/>
<feature type="region of interest" description="Disordered" evidence="1">
    <location>
        <begin position="321"/>
        <end position="347"/>
    </location>
</feature>
<feature type="region of interest" description="Disordered" evidence="1">
    <location>
        <begin position="76"/>
        <end position="309"/>
    </location>
</feature>
<name>A0A916RHV6_9HYPH</name>
<dbReference type="Proteomes" id="UP000596977">
    <property type="component" value="Unassembled WGS sequence"/>
</dbReference>
<evidence type="ECO:0008006" key="5">
    <source>
        <dbReference type="Google" id="ProtNLM"/>
    </source>
</evidence>
<keyword evidence="2" id="KW-1133">Transmembrane helix</keyword>
<accession>A0A916RHV6</accession>
<feature type="compositionally biased region" description="Basic and acidic residues" evidence="1">
    <location>
        <begin position="531"/>
        <end position="543"/>
    </location>
</feature>
<dbReference type="RefSeq" id="WP_127073702.1">
    <property type="nucleotide sequence ID" value="NZ_BMKB01000005.1"/>
</dbReference>
<feature type="transmembrane region" description="Helical" evidence="2">
    <location>
        <begin position="444"/>
        <end position="464"/>
    </location>
</feature>
<feature type="compositionally biased region" description="Basic and acidic residues" evidence="1">
    <location>
        <begin position="336"/>
        <end position="347"/>
    </location>
</feature>
<feature type="compositionally biased region" description="Polar residues" evidence="1">
    <location>
        <begin position="412"/>
        <end position="424"/>
    </location>
</feature>
<proteinExistence type="predicted"/>
<evidence type="ECO:0000256" key="2">
    <source>
        <dbReference type="SAM" id="Phobius"/>
    </source>
</evidence>
<keyword evidence="2" id="KW-0812">Transmembrane</keyword>
<keyword evidence="2" id="KW-0472">Membrane</keyword>
<evidence type="ECO:0000313" key="3">
    <source>
        <dbReference type="EMBL" id="GGA57716.1"/>
    </source>
</evidence>
<dbReference type="AlphaFoldDB" id="A0A916RHV6"/>
<sequence>MADYRELLRKAIDALPDNTGANRRAVYEKARSALVAQLRAVEPPLPAREITQHRLNLEDCIRQVEQEATDRLLGRLKQAEEHVEAEEQEVEPAPVQPEPEAAPEAEQPRIDEPAEDFEQEPVLEDAPPAADEPELATEETVDEAAAEPEPEPDFEPVADASPDQETSDDVFAVSPQSDQPIEPDFGNDAEPEQSSETPEPAFEEPVIDEEPGTAVDEAEKDAASGAIPLFGETDSFPLQDNDVQSADADPVFDPSGETQAPAPGSIEDIIAQAQREATAASEGARLDNVVALDPKADRTEQSPQHASAGLIISSADAAPRPMSPLVDIHGKPLSSHAHDEPATEDRFGEAMSSVREVDVEPQAPQDYMANADPQIAIDRAIAALDREARGEASEDIAPATDETAQPAGTLDPFSTGTQPANASDETVEPATEDRSGGGFSAVTVFLLIAVLLLAGGGIGGYFAWREGYIDLDTVFAQSDPAQQVAELSDDPEPQEPATEEPSTPVEGVNGAAMSGEEMPFVEPDGAAELGPEDRLPADEDRLPSDNGVATNGEPAPGDDPAAEVATTGIQSLLLEEQASGAAGAVPYSGSVEWSRGTDELGHPTIIGSATIPARNLDVRVLLRRNADTNLPASHLMEVTFNVAESFVGGSIANLPGVLLKDEELVQGQPLTGASARIVGNSFLFALSSASPQDVVANENLLRNREWLDLAMVYGTGRRAIMTLEKGDEGNAIFTDVMDAWSALDAESQPDEAAAE</sequence>
<feature type="region of interest" description="Disordered" evidence="1">
    <location>
        <begin position="482"/>
        <end position="562"/>
    </location>
</feature>
<keyword evidence="4" id="KW-1185">Reference proteome</keyword>
<feature type="region of interest" description="Disordered" evidence="1">
    <location>
        <begin position="386"/>
        <end position="435"/>
    </location>
</feature>